<comment type="caution">
    <text evidence="6">The sequence shown here is derived from an EMBL/GenBank/DDBJ whole genome shotgun (WGS) entry which is preliminary data.</text>
</comment>
<proteinExistence type="predicted"/>
<dbReference type="PANTHER" id="PTHR30055:SF234">
    <property type="entry name" value="HTH-TYPE TRANSCRIPTIONAL REGULATOR BETI"/>
    <property type="match status" value="1"/>
</dbReference>
<keyword evidence="7" id="KW-1185">Reference proteome</keyword>
<dbReference type="Gene3D" id="1.10.357.10">
    <property type="entry name" value="Tetracycline Repressor, domain 2"/>
    <property type="match status" value="1"/>
</dbReference>
<dbReference type="InterPro" id="IPR036271">
    <property type="entry name" value="Tet_transcr_reg_TetR-rel_C_sf"/>
</dbReference>
<feature type="DNA-binding region" description="H-T-H motif" evidence="4">
    <location>
        <begin position="63"/>
        <end position="82"/>
    </location>
</feature>
<dbReference type="PANTHER" id="PTHR30055">
    <property type="entry name" value="HTH-TYPE TRANSCRIPTIONAL REGULATOR RUTR"/>
    <property type="match status" value="1"/>
</dbReference>
<evidence type="ECO:0000256" key="4">
    <source>
        <dbReference type="PROSITE-ProRule" id="PRU00335"/>
    </source>
</evidence>
<dbReference type="SUPFAM" id="SSF46689">
    <property type="entry name" value="Homeodomain-like"/>
    <property type="match status" value="1"/>
</dbReference>
<dbReference type="SUPFAM" id="SSF48498">
    <property type="entry name" value="Tetracyclin repressor-like, C-terminal domain"/>
    <property type="match status" value="1"/>
</dbReference>
<organism evidence="6 7">
    <name type="scientific">Nocardia xishanensis</name>
    <dbReference type="NCBI Taxonomy" id="238964"/>
    <lineage>
        <taxon>Bacteria</taxon>
        <taxon>Bacillati</taxon>
        <taxon>Actinomycetota</taxon>
        <taxon>Actinomycetes</taxon>
        <taxon>Mycobacteriales</taxon>
        <taxon>Nocardiaceae</taxon>
        <taxon>Nocardia</taxon>
    </lineage>
</organism>
<protein>
    <submittedName>
        <fullName evidence="6">TetR/AcrR family transcriptional regulator</fullName>
    </submittedName>
</protein>
<dbReference type="Proteomes" id="UP001611415">
    <property type="component" value="Unassembled WGS sequence"/>
</dbReference>
<evidence type="ECO:0000313" key="7">
    <source>
        <dbReference type="Proteomes" id="UP001611415"/>
    </source>
</evidence>
<evidence type="ECO:0000313" key="6">
    <source>
        <dbReference type="EMBL" id="MFI2478564.1"/>
    </source>
</evidence>
<dbReference type="InterPro" id="IPR001647">
    <property type="entry name" value="HTH_TetR"/>
</dbReference>
<evidence type="ECO:0000256" key="2">
    <source>
        <dbReference type="ARBA" id="ARBA00023125"/>
    </source>
</evidence>
<keyword evidence="1" id="KW-0805">Transcription regulation</keyword>
<evidence type="ECO:0000256" key="3">
    <source>
        <dbReference type="ARBA" id="ARBA00023163"/>
    </source>
</evidence>
<dbReference type="PROSITE" id="PS50977">
    <property type="entry name" value="HTH_TETR_2"/>
    <property type="match status" value="1"/>
</dbReference>
<sequence length="246" mass="27884">MYWQSGEEAMPARISIRDGTWDDGEMTTGHIDRRSADLPAVTRDDVRDAALTLFAERGYMGTSLKEVAQRLGLRTPSLYNHIDSKASLLSEIVLDTLEHVTDDFNRAMSEVDGYVGKLRAATEVYALRHATHRRQALVVNQDTTHLEEPDRSVAQDIRRRHEKAFRQIIIDGRREGVFTVESPKLASFAIREMCVSIARWFRDDGEMTPQDVARQYGDYALHIVGVDETVTADRQDGRRSPNVTHA</sequence>
<accession>A0ABW7XBQ2</accession>
<dbReference type="InterPro" id="IPR009057">
    <property type="entry name" value="Homeodomain-like_sf"/>
</dbReference>
<keyword evidence="2 4" id="KW-0238">DNA-binding</keyword>
<keyword evidence="3" id="KW-0804">Transcription</keyword>
<dbReference type="Pfam" id="PF17932">
    <property type="entry name" value="TetR_C_24"/>
    <property type="match status" value="1"/>
</dbReference>
<evidence type="ECO:0000259" key="5">
    <source>
        <dbReference type="PROSITE" id="PS50977"/>
    </source>
</evidence>
<dbReference type="PRINTS" id="PR00455">
    <property type="entry name" value="HTHTETR"/>
</dbReference>
<reference evidence="6 7" key="1">
    <citation type="submission" date="2024-10" db="EMBL/GenBank/DDBJ databases">
        <title>The Natural Products Discovery Center: Release of the First 8490 Sequenced Strains for Exploring Actinobacteria Biosynthetic Diversity.</title>
        <authorList>
            <person name="Kalkreuter E."/>
            <person name="Kautsar S.A."/>
            <person name="Yang D."/>
            <person name="Bader C.D."/>
            <person name="Teijaro C.N."/>
            <person name="Fluegel L."/>
            <person name="Davis C.M."/>
            <person name="Simpson J.R."/>
            <person name="Lauterbach L."/>
            <person name="Steele A.D."/>
            <person name="Gui C."/>
            <person name="Meng S."/>
            <person name="Li G."/>
            <person name="Viehrig K."/>
            <person name="Ye F."/>
            <person name="Su P."/>
            <person name="Kiefer A.F."/>
            <person name="Nichols A."/>
            <person name="Cepeda A.J."/>
            <person name="Yan W."/>
            <person name="Fan B."/>
            <person name="Jiang Y."/>
            <person name="Adhikari A."/>
            <person name="Zheng C.-J."/>
            <person name="Schuster L."/>
            <person name="Cowan T.M."/>
            <person name="Smanski M.J."/>
            <person name="Chevrette M.G."/>
            <person name="De Carvalho L.P.S."/>
            <person name="Shen B."/>
        </authorList>
    </citation>
    <scope>NUCLEOTIDE SEQUENCE [LARGE SCALE GENOMIC DNA]</scope>
    <source>
        <strain evidence="6 7">NPDC019275</strain>
    </source>
</reference>
<name>A0ABW7XBQ2_9NOCA</name>
<dbReference type="InterPro" id="IPR041490">
    <property type="entry name" value="KstR2_TetR_C"/>
</dbReference>
<dbReference type="EMBL" id="JBIRYO010000043">
    <property type="protein sequence ID" value="MFI2478564.1"/>
    <property type="molecule type" value="Genomic_DNA"/>
</dbReference>
<feature type="domain" description="HTH tetR-type" evidence="5">
    <location>
        <begin position="40"/>
        <end position="100"/>
    </location>
</feature>
<evidence type="ECO:0000256" key="1">
    <source>
        <dbReference type="ARBA" id="ARBA00023015"/>
    </source>
</evidence>
<dbReference type="Pfam" id="PF00440">
    <property type="entry name" value="TetR_N"/>
    <property type="match status" value="1"/>
</dbReference>
<dbReference type="RefSeq" id="WP_397096118.1">
    <property type="nucleotide sequence ID" value="NZ_JBIRYO010000043.1"/>
</dbReference>
<gene>
    <name evidence="6" type="ORF">ACH49W_34865</name>
</gene>
<dbReference type="InterPro" id="IPR050109">
    <property type="entry name" value="HTH-type_TetR-like_transc_reg"/>
</dbReference>